<name>X1IVY0_9ZZZZ</name>
<protein>
    <submittedName>
        <fullName evidence="1">Uncharacterized protein</fullName>
    </submittedName>
</protein>
<gene>
    <name evidence="1" type="ORF">S03H2_29351</name>
</gene>
<sequence>MAKEKKEQNIEEGLVSEFDDIRKKMNTVREAVDGLLDAAEEAVKKLREL</sequence>
<proteinExistence type="predicted"/>
<dbReference type="EMBL" id="BARU01017712">
    <property type="protein sequence ID" value="GAH61693.1"/>
    <property type="molecule type" value="Genomic_DNA"/>
</dbReference>
<evidence type="ECO:0000313" key="1">
    <source>
        <dbReference type="EMBL" id="GAH61693.1"/>
    </source>
</evidence>
<reference evidence="1" key="1">
    <citation type="journal article" date="2014" name="Front. Microbiol.">
        <title>High frequency of phylogenetically diverse reductive dehalogenase-homologous genes in deep subseafloor sedimentary metagenomes.</title>
        <authorList>
            <person name="Kawai M."/>
            <person name="Futagami T."/>
            <person name="Toyoda A."/>
            <person name="Takaki Y."/>
            <person name="Nishi S."/>
            <person name="Hori S."/>
            <person name="Arai W."/>
            <person name="Tsubouchi T."/>
            <person name="Morono Y."/>
            <person name="Uchiyama I."/>
            <person name="Ito T."/>
            <person name="Fujiyama A."/>
            <person name="Inagaki F."/>
            <person name="Takami H."/>
        </authorList>
    </citation>
    <scope>NUCLEOTIDE SEQUENCE</scope>
    <source>
        <strain evidence="1">Expedition CK06-06</strain>
    </source>
</reference>
<accession>X1IVY0</accession>
<organism evidence="1">
    <name type="scientific">marine sediment metagenome</name>
    <dbReference type="NCBI Taxonomy" id="412755"/>
    <lineage>
        <taxon>unclassified sequences</taxon>
        <taxon>metagenomes</taxon>
        <taxon>ecological metagenomes</taxon>
    </lineage>
</organism>
<comment type="caution">
    <text evidence="1">The sequence shown here is derived from an EMBL/GenBank/DDBJ whole genome shotgun (WGS) entry which is preliminary data.</text>
</comment>
<dbReference type="AlphaFoldDB" id="X1IVY0"/>